<protein>
    <submittedName>
        <fullName evidence="2">Catechol 2,3-dioxygenase</fullName>
    </submittedName>
</protein>
<sequence length="156" mass="17800">MPTVALQPRVHHVGVQTSDLDNSVRWYTEFFGARVAWELDRFSDLTLSRLPGIRRLAEVAVDGLRVHLFDRAGHSRELPPEQAYQFQHVCLQVDRVKDLVTARDRWIELYESGRFSFARADAPTDIVVDADGVSSLYLFDPNGLEYEFTHVPAGSR</sequence>
<dbReference type="EMBL" id="LT607413">
    <property type="protein sequence ID" value="SCF40043.1"/>
    <property type="molecule type" value="Genomic_DNA"/>
</dbReference>
<dbReference type="InterPro" id="IPR037523">
    <property type="entry name" value="VOC_core"/>
</dbReference>
<keyword evidence="3" id="KW-1185">Reference proteome</keyword>
<organism evidence="2 3">
    <name type="scientific">Micromonospora echinospora</name>
    <name type="common">Micromonospora purpurea</name>
    <dbReference type="NCBI Taxonomy" id="1877"/>
    <lineage>
        <taxon>Bacteria</taxon>
        <taxon>Bacillati</taxon>
        <taxon>Actinomycetota</taxon>
        <taxon>Actinomycetes</taxon>
        <taxon>Micromonosporales</taxon>
        <taxon>Micromonosporaceae</taxon>
        <taxon>Micromonospora</taxon>
    </lineage>
</organism>
<accession>A0A1C5A486</accession>
<evidence type="ECO:0000313" key="2">
    <source>
        <dbReference type="EMBL" id="SCF40043.1"/>
    </source>
</evidence>
<keyword evidence="2" id="KW-0560">Oxidoreductase</keyword>
<dbReference type="InterPro" id="IPR004360">
    <property type="entry name" value="Glyas_Fos-R_dOase_dom"/>
</dbReference>
<dbReference type="Proteomes" id="UP000198253">
    <property type="component" value="Chromosome I"/>
</dbReference>
<name>A0A1C5A486_MICEC</name>
<dbReference type="InterPro" id="IPR029068">
    <property type="entry name" value="Glyas_Bleomycin-R_OHBP_Dase"/>
</dbReference>
<gene>
    <name evidence="2" type="ORF">GA0070618_6280</name>
</gene>
<dbReference type="Pfam" id="PF00903">
    <property type="entry name" value="Glyoxalase"/>
    <property type="match status" value="1"/>
</dbReference>
<evidence type="ECO:0000313" key="3">
    <source>
        <dbReference type="Proteomes" id="UP000198253"/>
    </source>
</evidence>
<dbReference type="Gene3D" id="3.10.180.10">
    <property type="entry name" value="2,3-Dihydroxybiphenyl 1,2-Dioxygenase, domain 1"/>
    <property type="match status" value="1"/>
</dbReference>
<dbReference type="SUPFAM" id="SSF54593">
    <property type="entry name" value="Glyoxalase/Bleomycin resistance protein/Dihydroxybiphenyl dioxygenase"/>
    <property type="match status" value="1"/>
</dbReference>
<dbReference type="InParanoid" id="A0A1C5A486"/>
<dbReference type="GO" id="GO:0051213">
    <property type="term" value="F:dioxygenase activity"/>
    <property type="evidence" value="ECO:0007669"/>
    <property type="project" value="UniProtKB-KW"/>
</dbReference>
<reference evidence="3" key="1">
    <citation type="submission" date="2016-06" db="EMBL/GenBank/DDBJ databases">
        <authorList>
            <person name="Varghese N."/>
            <person name="Submissions Spin"/>
        </authorList>
    </citation>
    <scope>NUCLEOTIDE SEQUENCE [LARGE SCALE GENOMIC DNA]</scope>
    <source>
        <strain evidence="3">DSM 43816</strain>
    </source>
</reference>
<feature type="domain" description="VOC" evidence="1">
    <location>
        <begin position="9"/>
        <end position="151"/>
    </location>
</feature>
<dbReference type="CDD" id="cd06587">
    <property type="entry name" value="VOC"/>
    <property type="match status" value="1"/>
</dbReference>
<keyword evidence="2" id="KW-0223">Dioxygenase</keyword>
<dbReference type="AlphaFoldDB" id="A0A1C5A486"/>
<evidence type="ECO:0000259" key="1">
    <source>
        <dbReference type="PROSITE" id="PS51819"/>
    </source>
</evidence>
<proteinExistence type="predicted"/>
<dbReference type="RefSeq" id="WP_197701687.1">
    <property type="nucleotide sequence ID" value="NZ_LT607413.1"/>
</dbReference>
<dbReference type="PROSITE" id="PS51819">
    <property type="entry name" value="VOC"/>
    <property type="match status" value="1"/>
</dbReference>